<dbReference type="InterPro" id="IPR029024">
    <property type="entry name" value="TerB-like"/>
</dbReference>
<feature type="compositionally biased region" description="Polar residues" evidence="1">
    <location>
        <begin position="285"/>
        <end position="297"/>
    </location>
</feature>
<name>A0A0N1PDP9_LEPSE</name>
<feature type="region of interest" description="Disordered" evidence="1">
    <location>
        <begin position="268"/>
        <end position="346"/>
    </location>
</feature>
<dbReference type="VEuPathDB" id="TriTrypDB:Lsey_0088_0160"/>
<dbReference type="SUPFAM" id="SSF158682">
    <property type="entry name" value="TerB-like"/>
    <property type="match status" value="1"/>
</dbReference>
<comment type="caution">
    <text evidence="2">The sequence shown here is derived from an EMBL/GenBank/DDBJ whole genome shotgun (WGS) entry which is preliminary data.</text>
</comment>
<feature type="compositionally biased region" description="Gly residues" evidence="1">
    <location>
        <begin position="145"/>
        <end position="160"/>
    </location>
</feature>
<feature type="region of interest" description="Disordered" evidence="1">
    <location>
        <begin position="126"/>
        <end position="185"/>
    </location>
</feature>
<evidence type="ECO:0000313" key="2">
    <source>
        <dbReference type="EMBL" id="KPI87448.1"/>
    </source>
</evidence>
<feature type="compositionally biased region" description="Polar residues" evidence="1">
    <location>
        <begin position="130"/>
        <end position="142"/>
    </location>
</feature>
<reference evidence="2 3" key="1">
    <citation type="journal article" date="2015" name="PLoS Pathog.">
        <title>Leptomonas seymouri: Adaptations to the Dixenous Life Cycle Analyzed by Genome Sequencing, Transcriptome Profiling and Co-infection with Leishmania donovani.</title>
        <authorList>
            <person name="Kraeva N."/>
            <person name="Butenko A."/>
            <person name="Hlavacova J."/>
            <person name="Kostygov A."/>
            <person name="Myskova J."/>
            <person name="Grybchuk D."/>
            <person name="Lestinova T."/>
            <person name="Votypka J."/>
            <person name="Volf P."/>
            <person name="Opperdoes F."/>
            <person name="Flegontov P."/>
            <person name="Lukes J."/>
            <person name="Yurchenko V."/>
        </authorList>
    </citation>
    <scope>NUCLEOTIDE SEQUENCE [LARGE SCALE GENOMIC DNA]</scope>
    <source>
        <strain evidence="2 3">ATCC 30220</strain>
    </source>
</reference>
<dbReference type="AlphaFoldDB" id="A0A0N1PDP9"/>
<feature type="region of interest" description="Disordered" evidence="1">
    <location>
        <begin position="353"/>
        <end position="372"/>
    </location>
</feature>
<evidence type="ECO:0000256" key="1">
    <source>
        <dbReference type="SAM" id="MobiDB-lite"/>
    </source>
</evidence>
<dbReference type="Gene3D" id="1.10.3680.10">
    <property type="entry name" value="TerB-like"/>
    <property type="match status" value="1"/>
</dbReference>
<proteinExistence type="predicted"/>
<gene>
    <name evidence="2" type="ORF">ABL78_3479</name>
</gene>
<accession>A0A0N1PDP9</accession>
<feature type="compositionally biased region" description="Basic residues" evidence="1">
    <location>
        <begin position="353"/>
        <end position="362"/>
    </location>
</feature>
<organism evidence="2 3">
    <name type="scientific">Leptomonas seymouri</name>
    <dbReference type="NCBI Taxonomy" id="5684"/>
    <lineage>
        <taxon>Eukaryota</taxon>
        <taxon>Discoba</taxon>
        <taxon>Euglenozoa</taxon>
        <taxon>Kinetoplastea</taxon>
        <taxon>Metakinetoplastina</taxon>
        <taxon>Trypanosomatida</taxon>
        <taxon>Trypanosomatidae</taxon>
        <taxon>Leishmaniinae</taxon>
        <taxon>Leptomonas</taxon>
    </lineage>
</organism>
<dbReference type="OrthoDB" id="266799at2759"/>
<dbReference type="EMBL" id="LJSK01000088">
    <property type="protein sequence ID" value="KPI87448.1"/>
    <property type="molecule type" value="Genomic_DNA"/>
</dbReference>
<sequence>MFKRSRLTRTSRYPPIVGCAFLVEALYGSKYSANFGIYNMPYVYVKTILLCATGHGLEVREGRYIHGLIELLIPSKVSQDNLTKLELLQFVDAIPTVHLLEGHETELEEDAEVQATIALMSDSGAAGLPRTSSPHSSNQRYYSGSSGGVGGHEGGVGPRGAGTQPSPESAAAALRRSQQEREDDDAVSIERVLSFVSPATFPPSIARVLIYDAVCTCVADGLYSAKEKERVALVSSHIGLSTAVRGQIEKLALQEKVLSIRKRRQLLLEPPPASHTPREAERSRQVSNVLFHSSTQGAEGRRRGVEQLSPGPHAGARGSQVLSDKAASAAASGRPCGPAEDVEERRKVEAAKKLLRRARRHKETQNFFTAGR</sequence>
<protein>
    <submittedName>
        <fullName evidence="2">Uncharacterized protein</fullName>
    </submittedName>
</protein>
<evidence type="ECO:0000313" key="3">
    <source>
        <dbReference type="Proteomes" id="UP000038009"/>
    </source>
</evidence>
<dbReference type="Proteomes" id="UP000038009">
    <property type="component" value="Unassembled WGS sequence"/>
</dbReference>
<dbReference type="OMA" id="YTPVVGC"/>
<keyword evidence="3" id="KW-1185">Reference proteome</keyword>